<accession>A0A8S5N5D1</accession>
<evidence type="ECO:0000256" key="1">
    <source>
        <dbReference type="SAM" id="MobiDB-lite"/>
    </source>
</evidence>
<proteinExistence type="predicted"/>
<sequence>MDEQIGGGYILLARNIIESQIWLKPPEYLKIWIYILFQVNFHNTKNLPRGTGFFNFRQEKIPGVTLNQVYEFLRWAKTLHPTDLTTQITTKKTTRGIILKVNNYGKYQDSKNYCHQHEKQHRNQQTTNTITVKKERNNSNTSYINVSLSIEEREILEKYLLKQKRKTPIEDIDAYIRALAKNGDLVNKLEKAKQWQERQKKKEEQAKEKKKEQKLGQGIKPDEVDSEIVRLWREKARKRL</sequence>
<feature type="region of interest" description="Disordered" evidence="1">
    <location>
        <begin position="196"/>
        <end position="219"/>
    </location>
</feature>
<protein>
    <submittedName>
        <fullName evidence="2">Replisome organizer</fullName>
    </submittedName>
</protein>
<reference evidence="2" key="1">
    <citation type="journal article" date="2021" name="Proc. Natl. Acad. Sci. U.S.A.">
        <title>A Catalog of Tens of Thousands of Viruses from Human Metagenomes Reveals Hidden Associations with Chronic Diseases.</title>
        <authorList>
            <person name="Tisza M.J."/>
            <person name="Buck C.B."/>
        </authorList>
    </citation>
    <scope>NUCLEOTIDE SEQUENCE</scope>
    <source>
        <strain evidence="2">Ctsip2</strain>
    </source>
</reference>
<name>A0A8S5N5D1_9CAUD</name>
<organism evidence="2">
    <name type="scientific">Myoviridae sp. ctsip2</name>
    <dbReference type="NCBI Taxonomy" id="2826705"/>
    <lineage>
        <taxon>Viruses</taxon>
        <taxon>Duplodnaviria</taxon>
        <taxon>Heunggongvirae</taxon>
        <taxon>Uroviricota</taxon>
        <taxon>Caudoviricetes</taxon>
    </lineage>
</organism>
<evidence type="ECO:0000313" key="2">
    <source>
        <dbReference type="EMBL" id="DAD89806.1"/>
    </source>
</evidence>
<dbReference type="EMBL" id="BK015070">
    <property type="protein sequence ID" value="DAD89806.1"/>
    <property type="molecule type" value="Genomic_DNA"/>
</dbReference>